<name>A0ABU7M0U4_9PROT</name>
<protein>
    <recommendedName>
        <fullName evidence="2">UPF0145 protein V0U35_12015</fullName>
    </recommendedName>
</protein>
<reference evidence="3 4" key="1">
    <citation type="submission" date="2024-01" db="EMBL/GenBank/DDBJ databases">
        <title>Hyphobacterium bacterium isolated from marine sediment.</title>
        <authorList>
            <person name="Zhao S."/>
        </authorList>
    </citation>
    <scope>NUCLEOTIDE SEQUENCE [LARGE SCALE GENOMIC DNA]</scope>
    <source>
        <strain evidence="3 4">Y60-23</strain>
    </source>
</reference>
<dbReference type="Proteomes" id="UP001310692">
    <property type="component" value="Unassembled WGS sequence"/>
</dbReference>
<gene>
    <name evidence="3" type="ORF">V0U35_12015</name>
</gene>
<dbReference type="Gene3D" id="3.30.110.70">
    <property type="entry name" value="Hypothetical protein apc22750. Chain B"/>
    <property type="match status" value="1"/>
</dbReference>
<organism evidence="3 4">
    <name type="scientific">Hyphobacterium marinum</name>
    <dbReference type="NCBI Taxonomy" id="3116574"/>
    <lineage>
        <taxon>Bacteria</taxon>
        <taxon>Pseudomonadati</taxon>
        <taxon>Pseudomonadota</taxon>
        <taxon>Alphaproteobacteria</taxon>
        <taxon>Maricaulales</taxon>
        <taxon>Maricaulaceae</taxon>
        <taxon>Hyphobacterium</taxon>
    </lineage>
</organism>
<evidence type="ECO:0000256" key="1">
    <source>
        <dbReference type="ARBA" id="ARBA00010751"/>
    </source>
</evidence>
<dbReference type="PANTHER" id="PTHR34068:SF2">
    <property type="entry name" value="UPF0145 PROTEIN SCO3412"/>
    <property type="match status" value="1"/>
</dbReference>
<proteinExistence type="inferred from homology"/>
<evidence type="ECO:0000256" key="2">
    <source>
        <dbReference type="HAMAP-Rule" id="MF_00338"/>
    </source>
</evidence>
<keyword evidence="4" id="KW-1185">Reference proteome</keyword>
<evidence type="ECO:0000313" key="4">
    <source>
        <dbReference type="Proteomes" id="UP001310692"/>
    </source>
</evidence>
<dbReference type="Pfam" id="PF01906">
    <property type="entry name" value="YbjQ_1"/>
    <property type="match status" value="1"/>
</dbReference>
<comment type="caution">
    <text evidence="3">The sequence shown here is derived from an EMBL/GenBank/DDBJ whole genome shotgun (WGS) entry which is preliminary data.</text>
</comment>
<sequence>MIVTMNDQIPGREIAETLGIARGNIVRARFVGRDFVAGLRNLVGGEVSEYTRLLEETRDEAFGRMVTDAEKMGADAIVTFRFSTSTIMEGTSEILAYGTAVKLK</sequence>
<dbReference type="SUPFAM" id="SSF117782">
    <property type="entry name" value="YbjQ-like"/>
    <property type="match status" value="1"/>
</dbReference>
<dbReference type="HAMAP" id="MF_00338">
    <property type="entry name" value="UPF0145"/>
    <property type="match status" value="1"/>
</dbReference>
<accession>A0ABU7M0U4</accession>
<dbReference type="PANTHER" id="PTHR34068">
    <property type="entry name" value="UPF0145 PROTEIN YBJQ"/>
    <property type="match status" value="1"/>
</dbReference>
<dbReference type="InterPro" id="IPR035439">
    <property type="entry name" value="UPF0145_dom_sf"/>
</dbReference>
<dbReference type="InterPro" id="IPR002765">
    <property type="entry name" value="UPF0145_YbjQ-like"/>
</dbReference>
<evidence type="ECO:0000313" key="3">
    <source>
        <dbReference type="EMBL" id="MEE2567403.1"/>
    </source>
</evidence>
<dbReference type="RefSeq" id="WP_330196964.1">
    <property type="nucleotide sequence ID" value="NZ_JAZDRO010000005.1"/>
</dbReference>
<dbReference type="EMBL" id="JAZDRO010000005">
    <property type="protein sequence ID" value="MEE2567403.1"/>
    <property type="molecule type" value="Genomic_DNA"/>
</dbReference>
<comment type="similarity">
    <text evidence="1 2">Belongs to the UPF0145 family.</text>
</comment>